<reference evidence="2" key="2">
    <citation type="submission" date="2015-01" db="EMBL/GenBank/DDBJ databases">
        <title>Evolutionary Origins and Diversification of the Mycorrhizal Mutualists.</title>
        <authorList>
            <consortium name="DOE Joint Genome Institute"/>
            <consortium name="Mycorrhizal Genomics Consortium"/>
            <person name="Kohler A."/>
            <person name="Kuo A."/>
            <person name="Nagy L.G."/>
            <person name="Floudas D."/>
            <person name="Copeland A."/>
            <person name="Barry K.W."/>
            <person name="Cichocki N."/>
            <person name="Veneault-Fourrey C."/>
            <person name="LaButti K."/>
            <person name="Lindquist E.A."/>
            <person name="Lipzen A."/>
            <person name="Lundell T."/>
            <person name="Morin E."/>
            <person name="Murat C."/>
            <person name="Riley R."/>
            <person name="Ohm R."/>
            <person name="Sun H."/>
            <person name="Tunlid A."/>
            <person name="Henrissat B."/>
            <person name="Grigoriev I.V."/>
            <person name="Hibbett D.S."/>
            <person name="Martin F."/>
        </authorList>
    </citation>
    <scope>NUCLEOTIDE SEQUENCE [LARGE SCALE GENOMIC DNA]</scope>
    <source>
        <strain evidence="2">Ve08.2h10</strain>
    </source>
</reference>
<dbReference type="InParanoid" id="A0A0D0DGJ1"/>
<dbReference type="InterPro" id="IPR012337">
    <property type="entry name" value="RNaseH-like_sf"/>
</dbReference>
<organism evidence="1 2">
    <name type="scientific">Paxillus rubicundulus Ve08.2h10</name>
    <dbReference type="NCBI Taxonomy" id="930991"/>
    <lineage>
        <taxon>Eukaryota</taxon>
        <taxon>Fungi</taxon>
        <taxon>Dikarya</taxon>
        <taxon>Basidiomycota</taxon>
        <taxon>Agaricomycotina</taxon>
        <taxon>Agaricomycetes</taxon>
        <taxon>Agaricomycetidae</taxon>
        <taxon>Boletales</taxon>
        <taxon>Paxilineae</taxon>
        <taxon>Paxillaceae</taxon>
        <taxon>Paxillus</taxon>
    </lineage>
</organism>
<reference evidence="1 2" key="1">
    <citation type="submission" date="2014-04" db="EMBL/GenBank/DDBJ databases">
        <authorList>
            <consortium name="DOE Joint Genome Institute"/>
            <person name="Kuo A."/>
            <person name="Kohler A."/>
            <person name="Jargeat P."/>
            <person name="Nagy L.G."/>
            <person name="Floudas D."/>
            <person name="Copeland A."/>
            <person name="Barry K.W."/>
            <person name="Cichocki N."/>
            <person name="Veneault-Fourrey C."/>
            <person name="LaButti K."/>
            <person name="Lindquist E.A."/>
            <person name="Lipzen A."/>
            <person name="Lundell T."/>
            <person name="Morin E."/>
            <person name="Murat C."/>
            <person name="Sun H."/>
            <person name="Tunlid A."/>
            <person name="Henrissat B."/>
            <person name="Grigoriev I.V."/>
            <person name="Hibbett D.S."/>
            <person name="Martin F."/>
            <person name="Nordberg H.P."/>
            <person name="Cantor M.N."/>
            <person name="Hua S.X."/>
        </authorList>
    </citation>
    <scope>NUCLEOTIDE SEQUENCE [LARGE SCALE GENOMIC DNA]</scope>
    <source>
        <strain evidence="1 2">Ve08.2h10</strain>
    </source>
</reference>
<dbReference type="SUPFAM" id="SSF53098">
    <property type="entry name" value="Ribonuclease H-like"/>
    <property type="match status" value="1"/>
</dbReference>
<protein>
    <submittedName>
        <fullName evidence="1">Uncharacterized protein</fullName>
    </submittedName>
</protein>
<evidence type="ECO:0000313" key="2">
    <source>
        <dbReference type="Proteomes" id="UP000054538"/>
    </source>
</evidence>
<dbReference type="Proteomes" id="UP000054538">
    <property type="component" value="Unassembled WGS sequence"/>
</dbReference>
<dbReference type="HOGENOM" id="CLU_365275_0_0_1"/>
<proteinExistence type="predicted"/>
<dbReference type="OrthoDB" id="4951847at2759"/>
<accession>A0A0D0DGJ1</accession>
<dbReference type="STRING" id="930991.A0A0D0DGJ1"/>
<evidence type="ECO:0000313" key="1">
    <source>
        <dbReference type="EMBL" id="KIK77020.1"/>
    </source>
</evidence>
<dbReference type="AlphaFoldDB" id="A0A0D0DGJ1"/>
<sequence length="845" mass="94127">MHHIYPLLPSCPNELDTVHLHWGNMIIDAHKTKHGKACIPLGIQLEDNLNMFNLPLNSFSLSADLDHEDEWVSSILAQQPWRGPTVGNLCDGALALKLSPSPLKKCPWRLIEEPSPAVSLPTVQDDDGNDDQFNGELIDVLPPKKLPSALWREANQLLADESPGVQLDVLEGQQDELFCPIPTALAAIQATTGAADFSDTEAPEQKKTMIELQFGKAGRNLLRARLDLVIVKLLCAAALPPTLVDYKEWRDLFAIANSAYKPACSTVVVDQHIPSEAVCVQSLSLQYLRTQHHLTISFDGRTIKCPKSIYTIHFTTPDGRSFLIEGEDSLDTSHTGEHQAQILLNAMDLVGRFRFSGITLDNTGNTCVARQLVSHLLCKDLAHLEMFKEVMEALEAIQKKLGIFCGLEGIGKTRFTTICAAAISLQCCLPALCELLNASLVKFPSKKSVLSSLFKSRSIVGLTFEISLNHFIQVNGPIAKAIVCLESLQTNPADVYKYWVAICRSIKQVLNDPANGFTDNNVSQIYAIINSRFHEQLQQGPADCYLAAFALEPCYIQSAFLHSHPNPLAITIKVPPLASVASLKVKVAKPDSDSDGLLKTPMFSWILKFLKQLLEVEWHSQHNLILKGKTGAEVQTAFTWQFERYIKGVYPFETPIQERQSPLSYWHHLTLNSDSAILACITEKLFSIKPNSMPEERTMSQVQALVDMTQIQQWHVYDPTWQSMREHPTLSFYDLESMLMPVSNHSPTPTISHQSWGSCLDIEDDEGIKELGEDDAATWLDEKVGTHHPHKICFEMEQEIDLNAAVVMGPLAEVQKPLVIDVTDLIDVDTAPDKAEQDLDTAWDW</sequence>
<gene>
    <name evidence="1" type="ORF">PAXRUDRAFT_28876</name>
</gene>
<keyword evidence="2" id="KW-1185">Reference proteome</keyword>
<dbReference type="EMBL" id="KN827183">
    <property type="protein sequence ID" value="KIK77020.1"/>
    <property type="molecule type" value="Genomic_DNA"/>
</dbReference>
<name>A0A0D0DGJ1_9AGAM</name>